<feature type="domain" description="G-patch" evidence="1">
    <location>
        <begin position="121"/>
        <end position="140"/>
    </location>
</feature>
<protein>
    <recommendedName>
        <fullName evidence="1">G-patch domain-containing protein</fullName>
    </recommendedName>
</protein>
<keyword evidence="3" id="KW-1185">Reference proteome</keyword>
<dbReference type="InterPro" id="IPR000467">
    <property type="entry name" value="G_patch_dom"/>
</dbReference>
<dbReference type="Proteomes" id="UP001066276">
    <property type="component" value="Chromosome 9"/>
</dbReference>
<dbReference type="GO" id="GO:0003676">
    <property type="term" value="F:nucleic acid binding"/>
    <property type="evidence" value="ECO:0007669"/>
    <property type="project" value="InterPro"/>
</dbReference>
<gene>
    <name evidence="2" type="ORF">NDU88_007280</name>
</gene>
<evidence type="ECO:0000259" key="1">
    <source>
        <dbReference type="PROSITE" id="PS50174"/>
    </source>
</evidence>
<reference evidence="2" key="1">
    <citation type="journal article" date="2022" name="bioRxiv">
        <title>Sequencing and chromosome-scale assembly of the giantPleurodeles waltlgenome.</title>
        <authorList>
            <person name="Brown T."/>
            <person name="Elewa A."/>
            <person name="Iarovenko S."/>
            <person name="Subramanian E."/>
            <person name="Araus A.J."/>
            <person name="Petzold A."/>
            <person name="Susuki M."/>
            <person name="Suzuki K.-i.T."/>
            <person name="Hayashi T."/>
            <person name="Toyoda A."/>
            <person name="Oliveira C."/>
            <person name="Osipova E."/>
            <person name="Leigh N.D."/>
            <person name="Simon A."/>
            <person name="Yun M.H."/>
        </authorList>
    </citation>
    <scope>NUCLEOTIDE SEQUENCE</scope>
    <source>
        <strain evidence="2">20211129_DDA</strain>
        <tissue evidence="2">Liver</tissue>
    </source>
</reference>
<accession>A0AAV7N6I6</accession>
<dbReference type="PROSITE" id="PS50174">
    <property type="entry name" value="G_PATCH"/>
    <property type="match status" value="1"/>
</dbReference>
<name>A0AAV7N6I6_PLEWA</name>
<comment type="caution">
    <text evidence="2">The sequence shown here is derived from an EMBL/GenBank/DDBJ whole genome shotgun (WGS) entry which is preliminary data.</text>
</comment>
<organism evidence="2 3">
    <name type="scientific">Pleurodeles waltl</name>
    <name type="common">Iberian ribbed newt</name>
    <dbReference type="NCBI Taxonomy" id="8319"/>
    <lineage>
        <taxon>Eukaryota</taxon>
        <taxon>Metazoa</taxon>
        <taxon>Chordata</taxon>
        <taxon>Craniata</taxon>
        <taxon>Vertebrata</taxon>
        <taxon>Euteleostomi</taxon>
        <taxon>Amphibia</taxon>
        <taxon>Batrachia</taxon>
        <taxon>Caudata</taxon>
        <taxon>Salamandroidea</taxon>
        <taxon>Salamandridae</taxon>
        <taxon>Pleurodelinae</taxon>
        <taxon>Pleurodeles</taxon>
    </lineage>
</organism>
<proteinExistence type="predicted"/>
<dbReference type="AlphaFoldDB" id="A0AAV7N6I6"/>
<dbReference type="EMBL" id="JANPWB010000013">
    <property type="protein sequence ID" value="KAJ1109923.1"/>
    <property type="molecule type" value="Genomic_DNA"/>
</dbReference>
<evidence type="ECO:0000313" key="3">
    <source>
        <dbReference type="Proteomes" id="UP001066276"/>
    </source>
</evidence>
<sequence>MAGVVCPFLPLADGGASVLLPAGVFFLPLLTGGASFPLLAGVPFLPLLGGGPFLALEGGPGTQAGLTGASLEPLTPAVAAETTVAVDWVAEVRGWVLTTLARCEGQGGEVGNRLMLARKSFLVTLGWEEGEGLGVEEEGVVVGGVSLLCLGAGAWAGCCCEVDGCWVFVCVRLCTLGGGVTDTVGEDTGDVCMDVGVMTASEGLVVIGVLVMEVVDEDVVHAGVSGDATGRNVDNEEEGDTVEAVDVGVSACGWCLCECL</sequence>
<evidence type="ECO:0000313" key="2">
    <source>
        <dbReference type="EMBL" id="KAJ1109923.1"/>
    </source>
</evidence>